<sequence length="149" mass="17183">MEQVLNNAMQTISQYVKNNTATFPQQIICRRANESDCDLTREKKQERSTINEVDFDPTGYLKTFNGLNYSISNGLIQLDFDPTGYLNTFHDLKSGKAYSLKQEFAYYHGHDNANNSQASGAYIFRPQEQSSYKFLGSINLEITQRNRMR</sequence>
<dbReference type="GO" id="GO:0006013">
    <property type="term" value="P:mannose metabolic process"/>
    <property type="evidence" value="ECO:0007669"/>
    <property type="project" value="InterPro"/>
</dbReference>
<dbReference type="GO" id="GO:0030246">
    <property type="term" value="F:carbohydrate binding"/>
    <property type="evidence" value="ECO:0007669"/>
    <property type="project" value="InterPro"/>
</dbReference>
<dbReference type="WBParaSite" id="ACRNAN_scaffold4592.g25198.t1">
    <property type="protein sequence ID" value="ACRNAN_scaffold4592.g25198.t1"/>
    <property type="gene ID" value="ACRNAN_scaffold4592.g25198"/>
</dbReference>
<keyword evidence="2" id="KW-1185">Reference proteome</keyword>
<proteinExistence type="predicted"/>
<dbReference type="Pfam" id="PF07748">
    <property type="entry name" value="Glyco_hydro_38C"/>
    <property type="match status" value="1"/>
</dbReference>
<organism evidence="2 3">
    <name type="scientific">Acrobeloides nanus</name>
    <dbReference type="NCBI Taxonomy" id="290746"/>
    <lineage>
        <taxon>Eukaryota</taxon>
        <taxon>Metazoa</taxon>
        <taxon>Ecdysozoa</taxon>
        <taxon>Nematoda</taxon>
        <taxon>Chromadorea</taxon>
        <taxon>Rhabditida</taxon>
        <taxon>Tylenchina</taxon>
        <taxon>Cephalobomorpha</taxon>
        <taxon>Cephaloboidea</taxon>
        <taxon>Cephalobidae</taxon>
        <taxon>Acrobeloides</taxon>
    </lineage>
</organism>
<dbReference type="SUPFAM" id="SSF74650">
    <property type="entry name" value="Galactose mutarotase-like"/>
    <property type="match status" value="1"/>
</dbReference>
<dbReference type="InterPro" id="IPR011682">
    <property type="entry name" value="Glyco_hydro_38_C"/>
</dbReference>
<protein>
    <submittedName>
        <fullName evidence="3">Glycosyl hydrolase family 38 C-terminal domain-containing protein</fullName>
    </submittedName>
</protein>
<evidence type="ECO:0000313" key="2">
    <source>
        <dbReference type="Proteomes" id="UP000887540"/>
    </source>
</evidence>
<reference evidence="3" key="1">
    <citation type="submission" date="2022-11" db="UniProtKB">
        <authorList>
            <consortium name="WormBaseParasite"/>
        </authorList>
    </citation>
    <scope>IDENTIFICATION</scope>
</reference>
<feature type="domain" description="Glycosyl hydrolase family 38 C-terminal" evidence="1">
    <location>
        <begin position="71"/>
        <end position="140"/>
    </location>
</feature>
<dbReference type="AlphaFoldDB" id="A0A914DWY4"/>
<accession>A0A914DWY4</accession>
<dbReference type="Gene3D" id="2.70.98.30">
    <property type="entry name" value="Golgi alpha-mannosidase II, domain 4"/>
    <property type="match status" value="1"/>
</dbReference>
<dbReference type="InterPro" id="IPR011013">
    <property type="entry name" value="Gal_mutarotase_sf_dom"/>
</dbReference>
<evidence type="ECO:0000259" key="1">
    <source>
        <dbReference type="Pfam" id="PF07748"/>
    </source>
</evidence>
<dbReference type="Proteomes" id="UP000887540">
    <property type="component" value="Unplaced"/>
</dbReference>
<name>A0A914DWY4_9BILA</name>
<dbReference type="GO" id="GO:0004559">
    <property type="term" value="F:alpha-mannosidase activity"/>
    <property type="evidence" value="ECO:0007669"/>
    <property type="project" value="InterPro"/>
</dbReference>
<evidence type="ECO:0000313" key="3">
    <source>
        <dbReference type="WBParaSite" id="ACRNAN_scaffold4592.g25198.t1"/>
    </source>
</evidence>